<evidence type="ECO:0000313" key="1">
    <source>
        <dbReference type="EMBL" id="KAF1981559.1"/>
    </source>
</evidence>
<name>A0A6G1GLC3_9PEZI</name>
<dbReference type="EMBL" id="ML977197">
    <property type="protein sequence ID" value="KAF1981559.1"/>
    <property type="molecule type" value="Genomic_DNA"/>
</dbReference>
<dbReference type="Proteomes" id="UP000800041">
    <property type="component" value="Unassembled WGS sequence"/>
</dbReference>
<keyword evidence="2" id="KW-1185">Reference proteome</keyword>
<accession>A0A6G1GLC3</accession>
<evidence type="ECO:0000313" key="2">
    <source>
        <dbReference type="Proteomes" id="UP000800041"/>
    </source>
</evidence>
<protein>
    <submittedName>
        <fullName evidence="1">Uncharacterized protein</fullName>
    </submittedName>
</protein>
<proteinExistence type="predicted"/>
<dbReference type="AlphaFoldDB" id="A0A6G1GLC3"/>
<gene>
    <name evidence="1" type="ORF">K402DRAFT_233550</name>
</gene>
<sequence length="111" mass="12529">MQQQNTSIALYPLIFPLCSQKCSGTPARRAGLVINLALLFFFLHPFSHSQKDSQLRCLCPPSDDTTRSFSFFRTFPPWKIMFTEAEHECEKLTTRPNTSIRTSRAGLGASS</sequence>
<reference evidence="1" key="1">
    <citation type="journal article" date="2020" name="Stud. Mycol.">
        <title>101 Dothideomycetes genomes: a test case for predicting lifestyles and emergence of pathogens.</title>
        <authorList>
            <person name="Haridas S."/>
            <person name="Albert R."/>
            <person name="Binder M."/>
            <person name="Bloem J."/>
            <person name="Labutti K."/>
            <person name="Salamov A."/>
            <person name="Andreopoulos B."/>
            <person name="Baker S."/>
            <person name="Barry K."/>
            <person name="Bills G."/>
            <person name="Bluhm B."/>
            <person name="Cannon C."/>
            <person name="Castanera R."/>
            <person name="Culley D."/>
            <person name="Daum C."/>
            <person name="Ezra D."/>
            <person name="Gonzalez J."/>
            <person name="Henrissat B."/>
            <person name="Kuo A."/>
            <person name="Liang C."/>
            <person name="Lipzen A."/>
            <person name="Lutzoni F."/>
            <person name="Magnuson J."/>
            <person name="Mondo S."/>
            <person name="Nolan M."/>
            <person name="Ohm R."/>
            <person name="Pangilinan J."/>
            <person name="Park H.-J."/>
            <person name="Ramirez L."/>
            <person name="Alfaro M."/>
            <person name="Sun H."/>
            <person name="Tritt A."/>
            <person name="Yoshinaga Y."/>
            <person name="Zwiers L.-H."/>
            <person name="Turgeon B."/>
            <person name="Goodwin S."/>
            <person name="Spatafora J."/>
            <person name="Crous P."/>
            <person name="Grigoriev I."/>
        </authorList>
    </citation>
    <scope>NUCLEOTIDE SEQUENCE</scope>
    <source>
        <strain evidence="1">CBS 113979</strain>
    </source>
</reference>
<organism evidence="1 2">
    <name type="scientific">Aulographum hederae CBS 113979</name>
    <dbReference type="NCBI Taxonomy" id="1176131"/>
    <lineage>
        <taxon>Eukaryota</taxon>
        <taxon>Fungi</taxon>
        <taxon>Dikarya</taxon>
        <taxon>Ascomycota</taxon>
        <taxon>Pezizomycotina</taxon>
        <taxon>Dothideomycetes</taxon>
        <taxon>Pleosporomycetidae</taxon>
        <taxon>Aulographales</taxon>
        <taxon>Aulographaceae</taxon>
    </lineage>
</organism>